<gene>
    <name evidence="3" type="ORF">GNLVRS02_ARAD1A14630g</name>
</gene>
<dbReference type="PROSITE" id="PS00463">
    <property type="entry name" value="ZN2_CY6_FUNGAL_1"/>
    <property type="match status" value="1"/>
</dbReference>
<dbReference type="SMART" id="SM00066">
    <property type="entry name" value="GAL4"/>
    <property type="match status" value="1"/>
</dbReference>
<dbReference type="Pfam" id="PF00172">
    <property type="entry name" value="Zn_clus"/>
    <property type="match status" value="1"/>
</dbReference>
<feature type="compositionally biased region" description="Polar residues" evidence="1">
    <location>
        <begin position="81"/>
        <end position="90"/>
    </location>
</feature>
<name>A0A060T487_BLAAD</name>
<dbReference type="InterPro" id="IPR036864">
    <property type="entry name" value="Zn2-C6_fun-type_DNA-bd_sf"/>
</dbReference>
<proteinExistence type="predicted"/>
<feature type="compositionally biased region" description="Low complexity" evidence="1">
    <location>
        <begin position="61"/>
        <end position="80"/>
    </location>
</feature>
<feature type="domain" description="Zn(2)-C6 fungal-type" evidence="2">
    <location>
        <begin position="14"/>
        <end position="42"/>
    </location>
</feature>
<organism evidence="3">
    <name type="scientific">Blastobotrys adeninivorans</name>
    <name type="common">Yeast</name>
    <name type="synonym">Arxula adeninivorans</name>
    <dbReference type="NCBI Taxonomy" id="409370"/>
    <lineage>
        <taxon>Eukaryota</taxon>
        <taxon>Fungi</taxon>
        <taxon>Dikarya</taxon>
        <taxon>Ascomycota</taxon>
        <taxon>Saccharomycotina</taxon>
        <taxon>Dipodascomycetes</taxon>
        <taxon>Dipodascales</taxon>
        <taxon>Trichomonascaceae</taxon>
        <taxon>Blastobotrys</taxon>
    </lineage>
</organism>
<feature type="region of interest" description="Disordered" evidence="1">
    <location>
        <begin position="58"/>
        <end position="100"/>
    </location>
</feature>
<evidence type="ECO:0000313" key="3">
    <source>
        <dbReference type="EMBL" id="CDP33672.1"/>
    </source>
</evidence>
<reference evidence="3" key="1">
    <citation type="submission" date="2014-02" db="EMBL/GenBank/DDBJ databases">
        <authorList>
            <person name="Genoscope - CEA"/>
        </authorList>
    </citation>
    <scope>NUCLEOTIDE SEQUENCE</scope>
    <source>
        <strain evidence="3">LS3</strain>
    </source>
</reference>
<sequence>MPRKRSSHKNSRLGCVHCKRLRVKCDEGKPSCGLCLKRGRTCEYRFYQKFVVNGEVEEVDSSSGDQPSASSSRSSSEVASTQGTIGSSSLPIVASPTPRSPPRVLCTITDREHVILDYFVREVSVVYSGSIPSLVSIWRGDGLQIALQSRPVLSSCLAYACFMMNLRWQQDPNVIKWQEDAVRGLREHTDRMMRNKMLRFEEGTLIAKLMNACAFYQTDIPVISFDGGIDMLGMMQGEGALQYANWNHLSRSCLGAFWTYSPSNPPANSTAQLDHIQLLREAVHNMRAQARVSQEEASVYLQTLDGFEGAYRLAFELQWSYGHLAACATVPFEFVLAARNKRPLALLILAFFCACVLLYVQPGEVPDNPVSAKWVKAMDMIYECVPDPLRPLFSLAHQLSKGTGLQEDWLAICNIRDRTLLAITEQLMSQ</sequence>
<protein>
    <submittedName>
        <fullName evidence="3">ARAD1A14630p</fullName>
    </submittedName>
</protein>
<dbReference type="Gene3D" id="4.10.240.10">
    <property type="entry name" value="Zn(2)-C6 fungal-type DNA-binding domain"/>
    <property type="match status" value="1"/>
</dbReference>
<evidence type="ECO:0000259" key="2">
    <source>
        <dbReference type="PROSITE" id="PS00463"/>
    </source>
</evidence>
<evidence type="ECO:0000256" key="1">
    <source>
        <dbReference type="SAM" id="MobiDB-lite"/>
    </source>
</evidence>
<dbReference type="CDD" id="cd00067">
    <property type="entry name" value="GAL4"/>
    <property type="match status" value="1"/>
</dbReference>
<dbReference type="PANTHER" id="PTHR47657">
    <property type="entry name" value="STEROL REGULATORY ELEMENT-BINDING PROTEIN ECM22"/>
    <property type="match status" value="1"/>
</dbReference>
<accession>A0A060T487</accession>
<dbReference type="InterPro" id="IPR052400">
    <property type="entry name" value="Zn2-C6_fungal_TF"/>
</dbReference>
<dbReference type="EMBL" id="HG937691">
    <property type="protein sequence ID" value="CDP33672.1"/>
    <property type="molecule type" value="Genomic_DNA"/>
</dbReference>
<dbReference type="PhylomeDB" id="A0A060T487"/>
<dbReference type="AlphaFoldDB" id="A0A060T487"/>
<dbReference type="InterPro" id="IPR001138">
    <property type="entry name" value="Zn2Cys6_DnaBD"/>
</dbReference>
<dbReference type="GO" id="GO:0008270">
    <property type="term" value="F:zinc ion binding"/>
    <property type="evidence" value="ECO:0007669"/>
    <property type="project" value="InterPro"/>
</dbReference>
<dbReference type="SUPFAM" id="SSF57701">
    <property type="entry name" value="Zn2/Cys6 DNA-binding domain"/>
    <property type="match status" value="1"/>
</dbReference>
<dbReference type="GO" id="GO:0000981">
    <property type="term" value="F:DNA-binding transcription factor activity, RNA polymerase II-specific"/>
    <property type="evidence" value="ECO:0007669"/>
    <property type="project" value="InterPro"/>
</dbReference>
<reference evidence="3" key="2">
    <citation type="submission" date="2014-06" db="EMBL/GenBank/DDBJ databases">
        <title>The complete genome of Blastobotrys (Arxula) adeninivorans LS3 - a yeast of biotechnological interest.</title>
        <authorList>
            <person name="Kunze G."/>
            <person name="Gaillardin C."/>
            <person name="Czernicka M."/>
            <person name="Durrens P."/>
            <person name="Martin T."/>
            <person name="Boer E."/>
            <person name="Gabaldon T."/>
            <person name="Cruz J."/>
            <person name="Talla E."/>
            <person name="Marck C."/>
            <person name="Goffeau A."/>
            <person name="Barbe V."/>
            <person name="Baret P."/>
            <person name="Baronian K."/>
            <person name="Beier S."/>
            <person name="Bleykasten C."/>
            <person name="Bode R."/>
            <person name="Casaregola S."/>
            <person name="Despons L."/>
            <person name="Fairhead C."/>
            <person name="Giersberg M."/>
            <person name="Gierski P."/>
            <person name="Hahnel U."/>
            <person name="Hartmann A."/>
            <person name="Jankowska D."/>
            <person name="Jubin C."/>
            <person name="Jung P."/>
            <person name="Lafontaine I."/>
            <person name="Leh-Louis V."/>
            <person name="Lemaire M."/>
            <person name="Marcet-Houben M."/>
            <person name="Mascher M."/>
            <person name="Morel G."/>
            <person name="Richard G.-F."/>
            <person name="Riechen J."/>
            <person name="Sacerdot C."/>
            <person name="Sarkar A."/>
            <person name="Savel G."/>
            <person name="Schacherer J."/>
            <person name="Sherman D."/>
            <person name="Straub M.-L."/>
            <person name="Stein N."/>
            <person name="Thierry A."/>
            <person name="Trautwein-Schult A."/>
            <person name="Westhof E."/>
            <person name="Worch S."/>
            <person name="Dujon B."/>
            <person name="Souciet J.-L."/>
            <person name="Wincker P."/>
            <person name="Scholz U."/>
            <person name="Neuveglise N."/>
        </authorList>
    </citation>
    <scope>NUCLEOTIDE SEQUENCE</scope>
    <source>
        <strain evidence="3">LS3</strain>
    </source>
</reference>
<dbReference type="PANTHER" id="PTHR47657:SF7">
    <property type="entry name" value="STEROL REGULATORY ELEMENT-BINDING PROTEIN ECM22"/>
    <property type="match status" value="1"/>
</dbReference>